<organism evidence="3 4">
    <name type="scientific">Leeuwenhoekiella aestuarii</name>
    <dbReference type="NCBI Taxonomy" id="2249426"/>
    <lineage>
        <taxon>Bacteria</taxon>
        <taxon>Pseudomonadati</taxon>
        <taxon>Bacteroidota</taxon>
        <taxon>Flavobacteriia</taxon>
        <taxon>Flavobacteriales</taxon>
        <taxon>Flavobacteriaceae</taxon>
        <taxon>Leeuwenhoekiella</taxon>
    </lineage>
</organism>
<dbReference type="InterPro" id="IPR036761">
    <property type="entry name" value="TTHA0802/YceI-like_sf"/>
</dbReference>
<reference evidence="3 4" key="1">
    <citation type="submission" date="2018-07" db="EMBL/GenBank/DDBJ databases">
        <title>Leeuwenhoekiella genomics.</title>
        <authorList>
            <person name="Tahon G."/>
            <person name="Willems A."/>
        </authorList>
    </citation>
    <scope>NUCLEOTIDE SEQUENCE [LARGE SCALE GENOMIC DNA]</scope>
    <source>
        <strain evidence="3 4">R-50232</strain>
    </source>
</reference>
<dbReference type="OrthoDB" id="9794147at2"/>
<dbReference type="AlphaFoldDB" id="A0A4Q0NWH7"/>
<evidence type="ECO:0000256" key="1">
    <source>
        <dbReference type="SAM" id="SignalP"/>
    </source>
</evidence>
<keyword evidence="4" id="KW-1185">Reference proteome</keyword>
<dbReference type="SUPFAM" id="SSF101874">
    <property type="entry name" value="YceI-like"/>
    <property type="match status" value="1"/>
</dbReference>
<dbReference type="Proteomes" id="UP000289821">
    <property type="component" value="Unassembled WGS sequence"/>
</dbReference>
<gene>
    <name evidence="3" type="ORF">DSM04_1037</name>
</gene>
<evidence type="ECO:0000313" key="4">
    <source>
        <dbReference type="Proteomes" id="UP000289821"/>
    </source>
</evidence>
<protein>
    <submittedName>
        <fullName evidence="3">YceI-like domain-containing protein</fullName>
    </submittedName>
</protein>
<sequence>MNTYLNKIVLILMLINVPFLNAQETFTIEKTRQIDMRLNGSSTLHDWEMDAKKSNGEARFTFDTNDGNTLKSLDALTFNLEVLNLKSDSKGLDKNAYKALKSDTYKEIHYILSSSQIAPEKGGYLLQTKGKLTVAGVTKDIVMNLHLVVHSPNAISCKGEYQLNMTDYNVEPPSFMMGLMKTDEDLTLGFDVIYSKPEKI</sequence>
<evidence type="ECO:0000313" key="3">
    <source>
        <dbReference type="EMBL" id="RXG15120.1"/>
    </source>
</evidence>
<name>A0A4Q0NWH7_9FLAO</name>
<keyword evidence="1" id="KW-0732">Signal</keyword>
<feature type="chain" id="PRO_5020817097" evidence="1">
    <location>
        <begin position="23"/>
        <end position="200"/>
    </location>
</feature>
<feature type="domain" description="Lipid/polyisoprenoid-binding YceI-like" evidence="2">
    <location>
        <begin position="57"/>
        <end position="191"/>
    </location>
</feature>
<dbReference type="Gene3D" id="2.40.128.110">
    <property type="entry name" value="Lipid/polyisoprenoid-binding, YceI-like"/>
    <property type="match status" value="1"/>
</dbReference>
<evidence type="ECO:0000259" key="2">
    <source>
        <dbReference type="Pfam" id="PF04264"/>
    </source>
</evidence>
<accession>A0A4Q0NWH7</accession>
<comment type="caution">
    <text evidence="3">The sequence shown here is derived from an EMBL/GenBank/DDBJ whole genome shotgun (WGS) entry which is preliminary data.</text>
</comment>
<feature type="signal peptide" evidence="1">
    <location>
        <begin position="1"/>
        <end position="22"/>
    </location>
</feature>
<dbReference type="RefSeq" id="WP_128760730.1">
    <property type="nucleotide sequence ID" value="NZ_QOVI01000003.1"/>
</dbReference>
<proteinExistence type="predicted"/>
<dbReference type="InterPro" id="IPR007372">
    <property type="entry name" value="Lipid/polyisoprenoid-bd_YceI"/>
</dbReference>
<dbReference type="Pfam" id="PF04264">
    <property type="entry name" value="YceI"/>
    <property type="match status" value="1"/>
</dbReference>
<dbReference type="EMBL" id="QOVI01000003">
    <property type="protein sequence ID" value="RXG15120.1"/>
    <property type="molecule type" value="Genomic_DNA"/>
</dbReference>